<dbReference type="Gene3D" id="3.20.20.80">
    <property type="entry name" value="Glycosidases"/>
    <property type="match status" value="1"/>
</dbReference>
<evidence type="ECO:0000313" key="14">
    <source>
        <dbReference type="Proteomes" id="UP000448867"/>
    </source>
</evidence>
<dbReference type="AlphaFoldDB" id="A0A7X2J197"/>
<dbReference type="NCBIfam" id="TIGR03356">
    <property type="entry name" value="BGL"/>
    <property type="match status" value="1"/>
</dbReference>
<dbReference type="PROSITE" id="PS00653">
    <property type="entry name" value="GLYCOSYL_HYDROL_F1_2"/>
    <property type="match status" value="1"/>
</dbReference>
<dbReference type="InterPro" id="IPR001360">
    <property type="entry name" value="Glyco_hydro_1"/>
</dbReference>
<feature type="binding site" evidence="10">
    <location>
        <position position="307"/>
    </location>
    <ligand>
        <name>substrate</name>
    </ligand>
</feature>
<comment type="caution">
    <text evidence="13">The sequence shown here is derived from an EMBL/GenBank/DDBJ whole genome shotgun (WGS) entry which is preliminary data.</text>
</comment>
<feature type="binding site" evidence="10">
    <location>
        <position position="30"/>
    </location>
    <ligand>
        <name>substrate</name>
    </ligand>
</feature>
<comment type="catalytic activity">
    <reaction evidence="1 12">
        <text>Hydrolysis of terminal, non-reducing beta-D-glucosyl residues with release of beta-D-glucose.</text>
        <dbReference type="EC" id="3.2.1.21"/>
    </reaction>
</comment>
<comment type="similarity">
    <text evidence="2 12">Belongs to the glycosyl hydrolase 1 family.</text>
</comment>
<feature type="binding site" evidence="10">
    <location>
        <begin position="420"/>
        <end position="421"/>
    </location>
    <ligand>
        <name>substrate</name>
    </ligand>
</feature>
<evidence type="ECO:0000256" key="1">
    <source>
        <dbReference type="ARBA" id="ARBA00000448"/>
    </source>
</evidence>
<feature type="active site" description="Nucleophile" evidence="9 11">
    <location>
        <position position="366"/>
    </location>
</feature>
<feature type="active site" description="Proton donor" evidence="9">
    <location>
        <position position="176"/>
    </location>
</feature>
<dbReference type="EMBL" id="WKKI01000030">
    <property type="protein sequence ID" value="MRX73272.1"/>
    <property type="molecule type" value="Genomic_DNA"/>
</dbReference>
<evidence type="ECO:0000256" key="5">
    <source>
        <dbReference type="ARBA" id="ARBA00023001"/>
    </source>
</evidence>
<dbReference type="PANTHER" id="PTHR10353:SF36">
    <property type="entry name" value="LP05116P"/>
    <property type="match status" value="1"/>
</dbReference>
<dbReference type="GO" id="GO:0005829">
    <property type="term" value="C:cytosol"/>
    <property type="evidence" value="ECO:0007669"/>
    <property type="project" value="TreeGrafter"/>
</dbReference>
<keyword evidence="7 12" id="KW-0326">Glycosidase</keyword>
<keyword evidence="4 12" id="KW-0378">Hydrolase</keyword>
<evidence type="ECO:0000313" key="13">
    <source>
        <dbReference type="EMBL" id="MRX73272.1"/>
    </source>
</evidence>
<name>A0A7X2J197_9BACI</name>
<dbReference type="SUPFAM" id="SSF51445">
    <property type="entry name" value="(Trans)glycosidases"/>
    <property type="match status" value="1"/>
</dbReference>
<keyword evidence="6" id="KW-0119">Carbohydrate metabolism</keyword>
<dbReference type="InterPro" id="IPR018120">
    <property type="entry name" value="Glyco_hydro_1_AS"/>
</dbReference>
<dbReference type="GO" id="GO:0008422">
    <property type="term" value="F:beta-glucosidase activity"/>
    <property type="evidence" value="ECO:0007669"/>
    <property type="project" value="UniProtKB-EC"/>
</dbReference>
<dbReference type="GO" id="GO:0030245">
    <property type="term" value="P:cellulose catabolic process"/>
    <property type="evidence" value="ECO:0007669"/>
    <property type="project" value="UniProtKB-KW"/>
</dbReference>
<protein>
    <recommendedName>
        <fullName evidence="3 12">Beta-glucosidase</fullName>
        <ecNumber evidence="3 12">3.2.1.21</ecNumber>
    </recommendedName>
</protein>
<evidence type="ECO:0000256" key="3">
    <source>
        <dbReference type="ARBA" id="ARBA00012744"/>
    </source>
</evidence>
<dbReference type="FunFam" id="3.20.20.80:FF:000004">
    <property type="entry name" value="Beta-glucosidase 6-phospho-beta-glucosidase"/>
    <property type="match status" value="1"/>
</dbReference>
<dbReference type="Pfam" id="PF00232">
    <property type="entry name" value="Glyco_hydro_1"/>
    <property type="match status" value="1"/>
</dbReference>
<dbReference type="Proteomes" id="UP000448867">
    <property type="component" value="Unassembled WGS sequence"/>
</dbReference>
<sequence>MAERTGNPKGRETMKFPEQFIWGTATSSYQIEGAVKEDGRGESIWDRFCRIPGKVRNKENGDIACNHYFLYEEDIKLMKSLNIQSYRFSTAWSRIFPEGTGKPNSKGLDFYKRLIDCLLEHEIEPLLTLYHWDLPQLLQDKGGWTNRYTAEYFTEYSTFLYRELGDRVKKWGTHNEPWVVSYKGYALGNAAPGYLDFRSHLKASHHLLLSHGRAVSAFRELGPKDGQIGITLNIEPTYPFEDDEECRTAAKIKDGFSNRWFLDPVLKGQYPADIMELYSKFETFDYIKQNDLHVMSSSIDYLGINYYSISTNKPGPEGELGFLGVESVKTGRPVTYMNWEIEPQGLYDILLRMKNEYGDIPLYITENGAAYDDTVDEDGSVSDEDRRLFIEMHLQACREAIDAGVNLKGYYLWSFMDNFEWRYGYSKRFGMVHVDYNTQKRTPKKSALWYKKVIETNSIPGKENSTVS</sequence>
<evidence type="ECO:0000256" key="10">
    <source>
        <dbReference type="PIRSR" id="PIRSR617736-2"/>
    </source>
</evidence>
<keyword evidence="5" id="KW-0136">Cellulose degradation</keyword>
<dbReference type="PRINTS" id="PR00131">
    <property type="entry name" value="GLHYDRLASE1"/>
</dbReference>
<gene>
    <name evidence="13" type="ORF">GJU40_14080</name>
</gene>
<evidence type="ECO:0000256" key="7">
    <source>
        <dbReference type="ARBA" id="ARBA00023295"/>
    </source>
</evidence>
<keyword evidence="14" id="KW-1185">Reference proteome</keyword>
<feature type="binding site" evidence="10">
    <location>
        <position position="413"/>
    </location>
    <ligand>
        <name>substrate</name>
    </ligand>
</feature>
<dbReference type="InterPro" id="IPR033132">
    <property type="entry name" value="GH_1_N_CS"/>
</dbReference>
<evidence type="ECO:0000256" key="11">
    <source>
        <dbReference type="PROSITE-ProRule" id="PRU10055"/>
    </source>
</evidence>
<dbReference type="InterPro" id="IPR017853">
    <property type="entry name" value="GH"/>
</dbReference>
<evidence type="ECO:0000256" key="6">
    <source>
        <dbReference type="ARBA" id="ARBA00023277"/>
    </source>
</evidence>
<dbReference type="PANTHER" id="PTHR10353">
    <property type="entry name" value="GLYCOSYL HYDROLASE"/>
    <property type="match status" value="1"/>
</dbReference>
<keyword evidence="8" id="KW-0624">Polysaccharide degradation</keyword>
<proteinExistence type="inferred from homology"/>
<feature type="binding site" evidence="10">
    <location>
        <position position="175"/>
    </location>
    <ligand>
        <name>substrate</name>
    </ligand>
</feature>
<evidence type="ECO:0000256" key="12">
    <source>
        <dbReference type="RuleBase" id="RU361175"/>
    </source>
</evidence>
<evidence type="ECO:0000256" key="8">
    <source>
        <dbReference type="ARBA" id="ARBA00023326"/>
    </source>
</evidence>
<dbReference type="PROSITE" id="PS00572">
    <property type="entry name" value="GLYCOSYL_HYDROL_F1_1"/>
    <property type="match status" value="1"/>
</dbReference>
<evidence type="ECO:0000256" key="9">
    <source>
        <dbReference type="PIRSR" id="PIRSR617736-1"/>
    </source>
</evidence>
<organism evidence="13 14">
    <name type="scientific">Metabacillus lacus</name>
    <dbReference type="NCBI Taxonomy" id="1983721"/>
    <lineage>
        <taxon>Bacteria</taxon>
        <taxon>Bacillati</taxon>
        <taxon>Bacillota</taxon>
        <taxon>Bacilli</taxon>
        <taxon>Bacillales</taxon>
        <taxon>Bacillaceae</taxon>
        <taxon>Metabacillus</taxon>
    </lineage>
</organism>
<evidence type="ECO:0000256" key="4">
    <source>
        <dbReference type="ARBA" id="ARBA00022801"/>
    </source>
</evidence>
<evidence type="ECO:0000256" key="2">
    <source>
        <dbReference type="ARBA" id="ARBA00010838"/>
    </source>
</evidence>
<dbReference type="OrthoDB" id="9765195at2"/>
<dbReference type="InterPro" id="IPR017736">
    <property type="entry name" value="Glyco_hydro_1_beta-glucosidase"/>
</dbReference>
<dbReference type="EC" id="3.2.1.21" evidence="3 12"/>
<accession>A0A7X2J197</accession>
<feature type="binding site" evidence="10">
    <location>
        <position position="131"/>
    </location>
    <ligand>
        <name>substrate</name>
    </ligand>
</feature>
<reference evidence="13 14" key="1">
    <citation type="submission" date="2019-11" db="EMBL/GenBank/DDBJ databases">
        <title>Bacillus lacus genome.</title>
        <authorList>
            <person name="Allen C.J."/>
            <person name="Newman J.D."/>
        </authorList>
    </citation>
    <scope>NUCLEOTIDE SEQUENCE [LARGE SCALE GENOMIC DNA]</scope>
    <source>
        <strain evidence="13 14">KCTC 33946</strain>
    </source>
</reference>